<reference evidence="1" key="1">
    <citation type="journal article" date="2017" name="Nature">
        <title>The sunflower genome provides insights into oil metabolism, flowering and Asterid evolution.</title>
        <authorList>
            <person name="Badouin H."/>
            <person name="Gouzy J."/>
            <person name="Grassa C.J."/>
            <person name="Murat F."/>
            <person name="Staton S.E."/>
            <person name="Cottret L."/>
            <person name="Lelandais-Briere C."/>
            <person name="Owens G.L."/>
            <person name="Carrere S."/>
            <person name="Mayjonade B."/>
            <person name="Legrand L."/>
            <person name="Gill N."/>
            <person name="Kane N.C."/>
            <person name="Bowers J.E."/>
            <person name="Hubner S."/>
            <person name="Bellec A."/>
            <person name="Berard A."/>
            <person name="Berges H."/>
            <person name="Blanchet N."/>
            <person name="Boniface M.C."/>
            <person name="Brunel D."/>
            <person name="Catrice O."/>
            <person name="Chaidir N."/>
            <person name="Claudel C."/>
            <person name="Donnadieu C."/>
            <person name="Faraut T."/>
            <person name="Fievet G."/>
            <person name="Helmstetter N."/>
            <person name="King M."/>
            <person name="Knapp S.J."/>
            <person name="Lai Z."/>
            <person name="Le Paslier M.C."/>
            <person name="Lippi Y."/>
            <person name="Lorenzon L."/>
            <person name="Mandel J.R."/>
            <person name="Marage G."/>
            <person name="Marchand G."/>
            <person name="Marquand E."/>
            <person name="Bret-Mestries E."/>
            <person name="Morien E."/>
            <person name="Nambeesan S."/>
            <person name="Nguyen T."/>
            <person name="Pegot-Espagnet P."/>
            <person name="Pouilly N."/>
            <person name="Raftis F."/>
            <person name="Sallet E."/>
            <person name="Schiex T."/>
            <person name="Thomas J."/>
            <person name="Vandecasteele C."/>
            <person name="Vares D."/>
            <person name="Vear F."/>
            <person name="Vautrin S."/>
            <person name="Crespi M."/>
            <person name="Mangin B."/>
            <person name="Burke J.M."/>
            <person name="Salse J."/>
            <person name="Munos S."/>
            <person name="Vincourt P."/>
            <person name="Rieseberg L.H."/>
            <person name="Langlade N.B."/>
        </authorList>
    </citation>
    <scope>NUCLEOTIDE SEQUENCE</scope>
    <source>
        <tissue evidence="1">Leaves</tissue>
    </source>
</reference>
<accession>A0A9K3JYH6</accession>
<keyword evidence="2" id="KW-1185">Reference proteome</keyword>
<dbReference type="Proteomes" id="UP000215914">
    <property type="component" value="Unassembled WGS sequence"/>
</dbReference>
<dbReference type="EMBL" id="MNCJ02000316">
    <property type="protein sequence ID" value="KAF5824038.1"/>
    <property type="molecule type" value="Genomic_DNA"/>
</dbReference>
<sequence length="61" mass="7444">MSLVTKRRFLQKKKPTLCKTNNHFMYLRIKAPRVYVDFDINKFKPGRYRSNIQESFHLPQN</sequence>
<comment type="caution">
    <text evidence="1">The sequence shown here is derived from an EMBL/GenBank/DDBJ whole genome shotgun (WGS) entry which is preliminary data.</text>
</comment>
<evidence type="ECO:0000313" key="1">
    <source>
        <dbReference type="EMBL" id="KAF5824038.1"/>
    </source>
</evidence>
<gene>
    <name evidence="1" type="ORF">HanXRQr2_Chr01g0044761</name>
</gene>
<organism evidence="1 2">
    <name type="scientific">Helianthus annuus</name>
    <name type="common">Common sunflower</name>
    <dbReference type="NCBI Taxonomy" id="4232"/>
    <lineage>
        <taxon>Eukaryota</taxon>
        <taxon>Viridiplantae</taxon>
        <taxon>Streptophyta</taxon>
        <taxon>Embryophyta</taxon>
        <taxon>Tracheophyta</taxon>
        <taxon>Spermatophyta</taxon>
        <taxon>Magnoliopsida</taxon>
        <taxon>eudicotyledons</taxon>
        <taxon>Gunneridae</taxon>
        <taxon>Pentapetalae</taxon>
        <taxon>asterids</taxon>
        <taxon>campanulids</taxon>
        <taxon>Asterales</taxon>
        <taxon>Asteraceae</taxon>
        <taxon>Asteroideae</taxon>
        <taxon>Heliantheae alliance</taxon>
        <taxon>Heliantheae</taxon>
        <taxon>Helianthus</taxon>
    </lineage>
</organism>
<name>A0A9K3JYH6_HELAN</name>
<dbReference type="AlphaFoldDB" id="A0A9K3JYH6"/>
<proteinExistence type="predicted"/>
<dbReference type="Gramene" id="mRNA:HanXRQr2_Chr01g0044761">
    <property type="protein sequence ID" value="CDS:HanXRQr2_Chr01g0044761.1"/>
    <property type="gene ID" value="HanXRQr2_Chr01g0044761"/>
</dbReference>
<protein>
    <submittedName>
        <fullName evidence="1">Uncharacterized protein</fullName>
    </submittedName>
</protein>
<evidence type="ECO:0000313" key="2">
    <source>
        <dbReference type="Proteomes" id="UP000215914"/>
    </source>
</evidence>
<reference evidence="1" key="2">
    <citation type="submission" date="2020-06" db="EMBL/GenBank/DDBJ databases">
        <title>Helianthus annuus Genome sequencing and assembly Release 2.</title>
        <authorList>
            <person name="Gouzy J."/>
            <person name="Langlade N."/>
            <person name="Munos S."/>
        </authorList>
    </citation>
    <scope>NUCLEOTIDE SEQUENCE</scope>
    <source>
        <tissue evidence="1">Leaves</tissue>
    </source>
</reference>